<protein>
    <submittedName>
        <fullName evidence="2">Putative helicase</fullName>
    </submittedName>
</protein>
<dbReference type="AlphaFoldDB" id="A0A0K0GKH2"/>
<gene>
    <name evidence="2" type="ordered locus">PXO_00683</name>
</gene>
<keyword evidence="2" id="KW-0547">Nucleotide-binding</keyword>
<feature type="compositionally biased region" description="Basic residues" evidence="1">
    <location>
        <begin position="12"/>
        <end position="21"/>
    </location>
</feature>
<evidence type="ECO:0000313" key="2">
    <source>
        <dbReference type="EMBL" id="ACD58809.1"/>
    </source>
</evidence>
<name>A0A0K0GKH2_XANOP</name>
<proteinExistence type="predicted"/>
<keyword evidence="2" id="KW-0067">ATP-binding</keyword>
<keyword evidence="2" id="KW-0347">Helicase</keyword>
<keyword evidence="2" id="KW-0378">Hydrolase</keyword>
<dbReference type="KEGG" id="xop:PXO_00683"/>
<organism evidence="2 3">
    <name type="scientific">Xanthomonas oryzae pv. oryzae (strain PXO99A)</name>
    <dbReference type="NCBI Taxonomy" id="360094"/>
    <lineage>
        <taxon>Bacteria</taxon>
        <taxon>Pseudomonadati</taxon>
        <taxon>Pseudomonadota</taxon>
        <taxon>Gammaproteobacteria</taxon>
        <taxon>Lysobacterales</taxon>
        <taxon>Lysobacteraceae</taxon>
        <taxon>Xanthomonas</taxon>
    </lineage>
</organism>
<dbReference type="HOGENOM" id="CLU_3319354_0_0_6"/>
<evidence type="ECO:0000256" key="1">
    <source>
        <dbReference type="SAM" id="MobiDB-lite"/>
    </source>
</evidence>
<reference evidence="2 3" key="1">
    <citation type="journal article" date="2008" name="BMC Genomics">
        <title>Genome sequence and rapid evolution of the rice pathogen Xanthomonas oryzae pv. oryzae PXO99A.</title>
        <authorList>
            <person name="Salzberg S.L."/>
            <person name="Sommer D.D."/>
            <person name="Schatz M.C."/>
            <person name="Phillippy A.M."/>
            <person name="Rabinowicz P.D."/>
            <person name="Tsuge S."/>
            <person name="Furutani A."/>
            <person name="Ochiai H."/>
            <person name="Delcher A.L."/>
            <person name="Kelley D."/>
            <person name="Madupu R."/>
            <person name="Puiu D."/>
            <person name="Radune D."/>
            <person name="Shumway M."/>
            <person name="Trapnell C."/>
            <person name="Aparna G."/>
            <person name="Jha G."/>
            <person name="Pandey A."/>
            <person name="Patil P.B."/>
            <person name="Ishihara H."/>
            <person name="Meyer D.F."/>
            <person name="Szurek B."/>
            <person name="Verdier V."/>
            <person name="Koebnik R."/>
            <person name="Dow J.M."/>
            <person name="Ryan R.P."/>
            <person name="Hirata H."/>
            <person name="Tsuyumu S."/>
            <person name="Won Lee S."/>
            <person name="Seo Y.S."/>
            <person name="Sriariyanum M."/>
            <person name="Ronald P.C."/>
            <person name="Sonti R.V."/>
            <person name="Van Sluys M.A."/>
            <person name="Leach J.E."/>
            <person name="White F.F."/>
            <person name="Bogdanove A.J."/>
        </authorList>
    </citation>
    <scope>NUCLEOTIDE SEQUENCE [LARGE SCALE GENOMIC DNA]</scope>
    <source>
        <strain evidence="2 3">PXO99A</strain>
    </source>
</reference>
<dbReference type="Proteomes" id="UP000001740">
    <property type="component" value="Chromosome"/>
</dbReference>
<feature type="region of interest" description="Disordered" evidence="1">
    <location>
        <begin position="1"/>
        <end position="39"/>
    </location>
</feature>
<evidence type="ECO:0000313" key="3">
    <source>
        <dbReference type="Proteomes" id="UP000001740"/>
    </source>
</evidence>
<sequence>MHQATTGGVGGGRHRNSRQKQRSTMAVAHRQAVYARPPV</sequence>
<dbReference type="EMBL" id="CP000967">
    <property type="protein sequence ID" value="ACD58809.1"/>
    <property type="molecule type" value="Genomic_DNA"/>
</dbReference>
<accession>A0A0K0GKH2</accession>
<dbReference type="GO" id="GO:0004386">
    <property type="term" value="F:helicase activity"/>
    <property type="evidence" value="ECO:0007669"/>
    <property type="project" value="UniProtKB-KW"/>
</dbReference>